<dbReference type="SMART" id="SM00389">
    <property type="entry name" value="HOX"/>
    <property type="match status" value="1"/>
</dbReference>
<evidence type="ECO:0000256" key="5">
    <source>
        <dbReference type="PROSITE-ProRule" id="PRU00108"/>
    </source>
</evidence>
<proteinExistence type="predicted"/>
<dbReference type="PROSITE" id="PS00027">
    <property type="entry name" value="HOMEOBOX_1"/>
    <property type="match status" value="1"/>
</dbReference>
<dbReference type="InterPro" id="IPR009057">
    <property type="entry name" value="Homeodomain-like_sf"/>
</dbReference>
<dbReference type="CDD" id="cd00086">
    <property type="entry name" value="homeodomain"/>
    <property type="match status" value="1"/>
</dbReference>
<dbReference type="SUPFAM" id="SSF46689">
    <property type="entry name" value="Homeodomain-like"/>
    <property type="match status" value="1"/>
</dbReference>
<dbReference type="InterPro" id="IPR017970">
    <property type="entry name" value="Homeobox_CS"/>
</dbReference>
<gene>
    <name evidence="9" type="primary">TBLA0D01390</name>
    <name evidence="9" type="ORF">TBLA_0D01390</name>
</gene>
<dbReference type="Proteomes" id="UP000002866">
    <property type="component" value="Chromosome 4"/>
</dbReference>
<feature type="region of interest" description="Disordered" evidence="7">
    <location>
        <begin position="46"/>
        <end position="67"/>
    </location>
</feature>
<dbReference type="GO" id="GO:0000978">
    <property type="term" value="F:RNA polymerase II cis-regulatory region sequence-specific DNA binding"/>
    <property type="evidence" value="ECO:0007669"/>
    <property type="project" value="TreeGrafter"/>
</dbReference>
<evidence type="ECO:0000256" key="4">
    <source>
        <dbReference type="ARBA" id="ARBA00023242"/>
    </source>
</evidence>
<keyword evidence="10" id="KW-1185">Reference proteome</keyword>
<comment type="subcellular location">
    <subcellularLocation>
        <location evidence="1 5 6">Nucleus</location>
    </subcellularLocation>
</comment>
<dbReference type="InterPro" id="IPR051000">
    <property type="entry name" value="Homeobox_DNA-bind_prot"/>
</dbReference>
<protein>
    <recommendedName>
        <fullName evidence="8">Homeobox domain-containing protein</fullName>
    </recommendedName>
</protein>
<organism evidence="9 10">
    <name type="scientific">Henningerozyma blattae (strain ATCC 34711 / CBS 6284 / DSM 70876 / NBRC 10599 / NRRL Y-10934 / UCD 77-7)</name>
    <name type="common">Yeast</name>
    <name type="synonym">Tetrapisispora blattae</name>
    <dbReference type="NCBI Taxonomy" id="1071380"/>
    <lineage>
        <taxon>Eukaryota</taxon>
        <taxon>Fungi</taxon>
        <taxon>Dikarya</taxon>
        <taxon>Ascomycota</taxon>
        <taxon>Saccharomycotina</taxon>
        <taxon>Saccharomycetes</taxon>
        <taxon>Saccharomycetales</taxon>
        <taxon>Saccharomycetaceae</taxon>
        <taxon>Henningerozyma</taxon>
    </lineage>
</organism>
<evidence type="ECO:0000256" key="2">
    <source>
        <dbReference type="ARBA" id="ARBA00023125"/>
    </source>
</evidence>
<dbReference type="KEGG" id="tbl:TBLA_0D01390"/>
<dbReference type="GeneID" id="14495682"/>
<dbReference type="PANTHER" id="PTHR24324:SF5">
    <property type="entry name" value="HEMATOPOIETICALLY-EXPRESSED HOMEOBOX PROTEIN HHEX"/>
    <property type="match status" value="1"/>
</dbReference>
<dbReference type="RefSeq" id="XP_004180165.1">
    <property type="nucleotide sequence ID" value="XM_004180117.1"/>
</dbReference>
<dbReference type="GO" id="GO:0000981">
    <property type="term" value="F:DNA-binding transcription factor activity, RNA polymerase II-specific"/>
    <property type="evidence" value="ECO:0007669"/>
    <property type="project" value="InterPro"/>
</dbReference>
<dbReference type="Gene3D" id="1.10.10.60">
    <property type="entry name" value="Homeodomain-like"/>
    <property type="match status" value="1"/>
</dbReference>
<feature type="region of interest" description="Disordered" evidence="7">
    <location>
        <begin position="155"/>
        <end position="198"/>
    </location>
</feature>
<dbReference type="EMBL" id="HE806319">
    <property type="protein sequence ID" value="CCH60646.1"/>
    <property type="molecule type" value="Genomic_DNA"/>
</dbReference>
<dbReference type="InParanoid" id="I2H2P4"/>
<dbReference type="InterPro" id="IPR001356">
    <property type="entry name" value="HD"/>
</dbReference>
<dbReference type="eggNOG" id="KOG0490">
    <property type="taxonomic scope" value="Eukaryota"/>
</dbReference>
<dbReference type="OrthoDB" id="6159439at2759"/>
<evidence type="ECO:0000313" key="9">
    <source>
        <dbReference type="EMBL" id="CCH60646.1"/>
    </source>
</evidence>
<dbReference type="Pfam" id="PF00046">
    <property type="entry name" value="Homeodomain"/>
    <property type="match status" value="1"/>
</dbReference>
<dbReference type="AlphaFoldDB" id="I2H2P4"/>
<dbReference type="HOGENOM" id="CLU_973789_0_0_1"/>
<feature type="DNA-binding region" description="Homeobox" evidence="5">
    <location>
        <begin position="189"/>
        <end position="248"/>
    </location>
</feature>
<reference evidence="9 10" key="1">
    <citation type="journal article" date="2011" name="Proc. Natl. Acad. Sci. U.S.A.">
        <title>Evolutionary erosion of yeast sex chromosomes by mating-type switching accidents.</title>
        <authorList>
            <person name="Gordon J.L."/>
            <person name="Armisen D."/>
            <person name="Proux-Wera E."/>
            <person name="Oheigeartaigh S.S."/>
            <person name="Byrne K.P."/>
            <person name="Wolfe K.H."/>
        </authorList>
    </citation>
    <scope>NUCLEOTIDE SEQUENCE [LARGE SCALE GENOMIC DNA]</scope>
    <source>
        <strain evidence="10">ATCC 34711 / CBS 6284 / DSM 70876 / NBRC 10599 / NRRL Y-10934 / UCD 77-7</strain>
    </source>
</reference>
<feature type="domain" description="Homeobox" evidence="8">
    <location>
        <begin position="187"/>
        <end position="247"/>
    </location>
</feature>
<evidence type="ECO:0000256" key="3">
    <source>
        <dbReference type="ARBA" id="ARBA00023155"/>
    </source>
</evidence>
<feature type="region of interest" description="Disordered" evidence="7">
    <location>
        <begin position="1"/>
        <end position="22"/>
    </location>
</feature>
<keyword evidence="2 5" id="KW-0238">DNA-binding</keyword>
<evidence type="ECO:0000256" key="7">
    <source>
        <dbReference type="SAM" id="MobiDB-lite"/>
    </source>
</evidence>
<evidence type="ECO:0000256" key="1">
    <source>
        <dbReference type="ARBA" id="ARBA00004123"/>
    </source>
</evidence>
<evidence type="ECO:0000256" key="6">
    <source>
        <dbReference type="RuleBase" id="RU000682"/>
    </source>
</evidence>
<keyword evidence="3 5" id="KW-0371">Homeobox</keyword>
<dbReference type="GO" id="GO:0030154">
    <property type="term" value="P:cell differentiation"/>
    <property type="evidence" value="ECO:0007669"/>
    <property type="project" value="TreeGrafter"/>
</dbReference>
<keyword evidence="4 5" id="KW-0539">Nucleus</keyword>
<evidence type="ECO:0000259" key="8">
    <source>
        <dbReference type="PROSITE" id="PS50071"/>
    </source>
</evidence>
<dbReference type="PROSITE" id="PS50071">
    <property type="entry name" value="HOMEOBOX_2"/>
    <property type="match status" value="1"/>
</dbReference>
<accession>I2H2P4</accession>
<sequence>MTSHPQPRSHSHSHNHTSLPRRVPSISALLTTPQFQENINTSTVTLPPLHHVTPPATPASTPGLQSPPVFRSPGMVSPYTTNSSPILTSAATTTLRPLRVKQYSFASNPNILPPLGGSHGAICIFDRCRRRCKCKCKRRGKCKRKCKHTPKHKCKHKCKHNRIDRPPTPPEQTPALKNSLTPTSKPEKPKSKRRRTTTKEWNILLNEFNKNPNPNKIKRIQLSQQCNMTEKTVQIWFQNRRQANKKLLLKNNSASPTSSLNSGTNGPNKRIGLNFINNNITTINIR</sequence>
<name>I2H2P4_HENB6</name>
<dbReference type="GO" id="GO:0005634">
    <property type="term" value="C:nucleus"/>
    <property type="evidence" value="ECO:0007669"/>
    <property type="project" value="UniProtKB-SubCell"/>
</dbReference>
<evidence type="ECO:0000313" key="10">
    <source>
        <dbReference type="Proteomes" id="UP000002866"/>
    </source>
</evidence>
<dbReference type="STRING" id="1071380.I2H2P4"/>
<dbReference type="PANTHER" id="PTHR24324">
    <property type="entry name" value="HOMEOBOX PROTEIN HHEX"/>
    <property type="match status" value="1"/>
</dbReference>